<feature type="compositionally biased region" description="Pro residues" evidence="1">
    <location>
        <begin position="451"/>
        <end position="460"/>
    </location>
</feature>
<accession>A0A0H2RTA9</accession>
<feature type="compositionally biased region" description="Pro residues" evidence="1">
    <location>
        <begin position="427"/>
        <end position="443"/>
    </location>
</feature>
<keyword evidence="3" id="KW-1185">Reference proteome</keyword>
<gene>
    <name evidence="2" type="ORF">SCHPADRAFT_902769</name>
</gene>
<protein>
    <submittedName>
        <fullName evidence="2">Uncharacterized protein</fullName>
    </submittedName>
</protein>
<dbReference type="InParanoid" id="A0A0H2RTA9"/>
<dbReference type="STRING" id="27342.A0A0H2RTA9"/>
<dbReference type="AlphaFoldDB" id="A0A0H2RTA9"/>
<reference evidence="2 3" key="1">
    <citation type="submission" date="2015-04" db="EMBL/GenBank/DDBJ databases">
        <title>Complete genome sequence of Schizopora paradoxa KUC8140, a cosmopolitan wood degrader in East Asia.</title>
        <authorList>
            <consortium name="DOE Joint Genome Institute"/>
            <person name="Min B."/>
            <person name="Park H."/>
            <person name="Jang Y."/>
            <person name="Kim J.-J."/>
            <person name="Kim K.H."/>
            <person name="Pangilinan J."/>
            <person name="Lipzen A."/>
            <person name="Riley R."/>
            <person name="Grigoriev I.V."/>
            <person name="Spatafora J.W."/>
            <person name="Choi I.-G."/>
        </authorList>
    </citation>
    <scope>NUCLEOTIDE SEQUENCE [LARGE SCALE GENOMIC DNA]</scope>
    <source>
        <strain evidence="2 3">KUC8140</strain>
    </source>
</reference>
<evidence type="ECO:0000313" key="2">
    <source>
        <dbReference type="EMBL" id="KLO15054.1"/>
    </source>
</evidence>
<proteinExistence type="predicted"/>
<sequence>MPAKGQTGTSSTRALSASEVARNIKHFDAWSLFHGCEEVAFSDVPFELEDDVQFVFDAKGKLPASWVDRSSKCYSRIKKLQPQLLELLKRANKENPSLFSKELSTESCEDLLSELSCVLLAWKKLQWMRRNNERWSEADFAANVYNILRSTAVHESSYRTQCGISLPAHLSGLTPALPSSRVLSARTVVPDSSMFITSSSLRTLSKSKSSPYKALAAHPSTKTACSHILESGFKYQATPCSQPTEHACFEFSGCVMEDKKNGIDLEHAYRQNRMATASLVRHLHSLRIRSPVFGLVWADGRVRAHVDWWCAEGENLSVQSAPYPPSTLDEQSIIEPDSDEDDHGSIPAPIFHEWNLERPGDIISTYLVLRNIDAWTSGRFRQRVQEGVEALVHAVTHDNAKYKPWKRVDPPPPAAKPVKSRPRVENTPPPPPNNTGFPTPPPGPKRKVPKLPRPPFAQKN</sequence>
<feature type="region of interest" description="Disordered" evidence="1">
    <location>
        <begin position="402"/>
        <end position="460"/>
    </location>
</feature>
<organism evidence="2 3">
    <name type="scientific">Schizopora paradoxa</name>
    <dbReference type="NCBI Taxonomy" id="27342"/>
    <lineage>
        <taxon>Eukaryota</taxon>
        <taxon>Fungi</taxon>
        <taxon>Dikarya</taxon>
        <taxon>Basidiomycota</taxon>
        <taxon>Agaricomycotina</taxon>
        <taxon>Agaricomycetes</taxon>
        <taxon>Hymenochaetales</taxon>
        <taxon>Schizoporaceae</taxon>
        <taxon>Schizopora</taxon>
    </lineage>
</organism>
<evidence type="ECO:0000313" key="3">
    <source>
        <dbReference type="Proteomes" id="UP000053477"/>
    </source>
</evidence>
<dbReference type="Proteomes" id="UP000053477">
    <property type="component" value="Unassembled WGS sequence"/>
</dbReference>
<evidence type="ECO:0000256" key="1">
    <source>
        <dbReference type="SAM" id="MobiDB-lite"/>
    </source>
</evidence>
<dbReference type="EMBL" id="KQ085935">
    <property type="protein sequence ID" value="KLO15054.1"/>
    <property type="molecule type" value="Genomic_DNA"/>
</dbReference>
<name>A0A0H2RTA9_9AGAM</name>
<dbReference type="OrthoDB" id="3261881at2759"/>